<feature type="domain" description="Macro" evidence="1">
    <location>
        <begin position="76"/>
        <end position="265"/>
    </location>
</feature>
<proteinExistence type="predicted"/>
<dbReference type="PANTHER" id="PTHR11106:SF27">
    <property type="entry name" value="MACRO DOMAIN-CONTAINING PROTEIN"/>
    <property type="match status" value="1"/>
</dbReference>
<reference evidence="3" key="1">
    <citation type="submission" date="2017-04" db="EMBL/GenBank/DDBJ databases">
        <authorList>
            <person name="Varghese N."/>
            <person name="Submissions S."/>
        </authorList>
    </citation>
    <scope>NUCLEOTIDE SEQUENCE [LARGE SCALE GENOMIC DNA]</scope>
    <source>
        <strain evidence="3">DSM 21500</strain>
    </source>
</reference>
<dbReference type="OrthoDB" id="6194521at2"/>
<dbReference type="Proteomes" id="UP000243884">
    <property type="component" value="Unassembled WGS sequence"/>
</dbReference>
<dbReference type="Gene3D" id="3.40.220.10">
    <property type="entry name" value="Leucine Aminopeptidase, subunit E, domain 1"/>
    <property type="match status" value="1"/>
</dbReference>
<protein>
    <submittedName>
        <fullName evidence="2">O-acetyl-ADP-ribose deacetylase (Regulator of RNase III), contains Macro domain</fullName>
    </submittedName>
</protein>
<dbReference type="RefSeq" id="WP_084097730.1">
    <property type="nucleotide sequence ID" value="NZ_FWXK01000001.1"/>
</dbReference>
<dbReference type="InterPro" id="IPR043472">
    <property type="entry name" value="Macro_dom-like"/>
</dbReference>
<dbReference type="PANTHER" id="PTHR11106">
    <property type="entry name" value="GANGLIOSIDE INDUCED DIFFERENTIATION ASSOCIATED PROTEIN 2-RELATED"/>
    <property type="match status" value="1"/>
</dbReference>
<dbReference type="PROSITE" id="PS51154">
    <property type="entry name" value="MACRO"/>
    <property type="match status" value="1"/>
</dbReference>
<dbReference type="SMART" id="SM00506">
    <property type="entry name" value="A1pp"/>
    <property type="match status" value="1"/>
</dbReference>
<dbReference type="InterPro" id="IPR002589">
    <property type="entry name" value="Macro_dom"/>
</dbReference>
<dbReference type="SUPFAM" id="SSF52949">
    <property type="entry name" value="Macro domain-like"/>
    <property type="match status" value="1"/>
</dbReference>
<organism evidence="2 3">
    <name type="scientific">Aerococcus suis</name>
    <dbReference type="NCBI Taxonomy" id="371602"/>
    <lineage>
        <taxon>Bacteria</taxon>
        <taxon>Bacillati</taxon>
        <taxon>Bacillota</taxon>
        <taxon>Bacilli</taxon>
        <taxon>Lactobacillales</taxon>
        <taxon>Aerococcaceae</taxon>
        <taxon>Aerococcus</taxon>
    </lineage>
</organism>
<sequence length="265" mass="30246">MNDQTLLRELDHLMTDLSAEMPEHREFFSSYPNETIDDKYEIFRGYCNIRPPKPVSDDFLMRQDAVLQELLTRRNVVNFSELSPVKSQLYLWQGDITLLATDGIVNAANSDMLGCTQANHDCIDNAIHTRAGIQLRLACHEFMMKLGHKEPMGKARITSGYNLPSQYVLHTVGPYIDSRGVTPIKEDLLRSAYRSCLKVADDHQLDSLAFCCISTGEFHYPNEEAAKVAIETVEEYLRTTGSDLKVVFNVFLDKDREIYEKLLDD</sequence>
<dbReference type="Pfam" id="PF01661">
    <property type="entry name" value="Macro"/>
    <property type="match status" value="1"/>
</dbReference>
<accession>A0A1W1Y2B2</accession>
<dbReference type="NCBIfam" id="NF003163">
    <property type="entry name" value="PRK04143.1"/>
    <property type="match status" value="1"/>
</dbReference>
<dbReference type="CDD" id="cd02908">
    <property type="entry name" value="Macro_OAADPr_deacetylase"/>
    <property type="match status" value="1"/>
</dbReference>
<dbReference type="EMBL" id="FWXK01000001">
    <property type="protein sequence ID" value="SMC30265.1"/>
    <property type="molecule type" value="Genomic_DNA"/>
</dbReference>
<evidence type="ECO:0000259" key="1">
    <source>
        <dbReference type="PROSITE" id="PS51154"/>
    </source>
</evidence>
<keyword evidence="3" id="KW-1185">Reference proteome</keyword>
<dbReference type="STRING" id="371602.SAMN04487984_0117"/>
<gene>
    <name evidence="2" type="ORF">SAMN04487984_0117</name>
</gene>
<evidence type="ECO:0000313" key="3">
    <source>
        <dbReference type="Proteomes" id="UP000243884"/>
    </source>
</evidence>
<evidence type="ECO:0000313" key="2">
    <source>
        <dbReference type="EMBL" id="SMC30265.1"/>
    </source>
</evidence>
<name>A0A1W1Y2B2_9LACT</name>
<dbReference type="AlphaFoldDB" id="A0A1W1Y2B2"/>